<name>A0A1Q9BY90_SYMMI</name>
<keyword evidence="1" id="KW-0862">Zinc</keyword>
<dbReference type="InterPro" id="IPR012337">
    <property type="entry name" value="RNaseH-like_sf"/>
</dbReference>
<feature type="compositionally biased region" description="Acidic residues" evidence="2">
    <location>
        <begin position="1411"/>
        <end position="1425"/>
    </location>
</feature>
<dbReference type="Proteomes" id="UP000186817">
    <property type="component" value="Unassembled WGS sequence"/>
</dbReference>
<dbReference type="PROSITE" id="PS50994">
    <property type="entry name" value="INTEGRASE"/>
    <property type="match status" value="1"/>
</dbReference>
<dbReference type="InterPro" id="IPR036875">
    <property type="entry name" value="Znf_CCHC_sf"/>
</dbReference>
<evidence type="ECO:0000259" key="3">
    <source>
        <dbReference type="PROSITE" id="PS50158"/>
    </source>
</evidence>
<dbReference type="Gene3D" id="4.10.60.10">
    <property type="entry name" value="Zinc finger, CCHC-type"/>
    <property type="match status" value="1"/>
</dbReference>
<dbReference type="OrthoDB" id="441056at2759"/>
<dbReference type="InterPro" id="IPR001878">
    <property type="entry name" value="Znf_CCHC"/>
</dbReference>
<feature type="region of interest" description="Disordered" evidence="2">
    <location>
        <begin position="1"/>
        <end position="31"/>
    </location>
</feature>
<dbReference type="InterPro" id="IPR001584">
    <property type="entry name" value="Integrase_cat-core"/>
</dbReference>
<feature type="region of interest" description="Disordered" evidence="2">
    <location>
        <begin position="325"/>
        <end position="352"/>
    </location>
</feature>
<gene>
    <name evidence="5" type="ORF">AK812_SmicGene44520</name>
</gene>
<evidence type="ECO:0008006" key="7">
    <source>
        <dbReference type="Google" id="ProtNLM"/>
    </source>
</evidence>
<dbReference type="EMBL" id="LSRX01002347">
    <property type="protein sequence ID" value="OLP75652.1"/>
    <property type="molecule type" value="Genomic_DNA"/>
</dbReference>
<organism evidence="5 6">
    <name type="scientific">Symbiodinium microadriaticum</name>
    <name type="common">Dinoflagellate</name>
    <name type="synonym">Zooxanthella microadriatica</name>
    <dbReference type="NCBI Taxonomy" id="2951"/>
    <lineage>
        <taxon>Eukaryota</taxon>
        <taxon>Sar</taxon>
        <taxon>Alveolata</taxon>
        <taxon>Dinophyceae</taxon>
        <taxon>Suessiales</taxon>
        <taxon>Symbiodiniaceae</taxon>
        <taxon>Symbiodinium</taxon>
    </lineage>
</organism>
<dbReference type="InterPro" id="IPR050951">
    <property type="entry name" value="Retrovirus_Pol_polyprotein"/>
</dbReference>
<sequence>MELPLPGSIQASGDPRCLPGLSLPRKESHRQDYHQDLQHSRELLEQEFLYLQDNGLHPEFLKVLSQDNQPVQEHQAVLDSHYILEKMGEVPDGHGVLHLRKGISRSEKVLRSLGWEMQVDFEHLSETELVAPTYLDAILRVMHLKAGVRDDDEKRQAFKDVIHGAARRKDESLGQFATRRIRDFTKAATYGITLPPEFRVSLMKEGAGLSDQNLQNLAVLTQGKETDVDFLAAVMARMDVRTDRLSGYAAGEDPSSVTFAEGVNEESSFENHESEGEDSIDDEVILAELEDLNFSEDQAQMVFAILENRPPRRRRTWKENKMFKAEARKDRRPFRKGDSAPEGGRASGGRAGLSRDQLKKISTCRNCGRKGHWAEDCQQPKSGGQGGDRGRVSGFCYLGHPVPGGSGFCGLTSSEWRQIVSAAKSVTDIEVPEMLTFLTLKSGTAILDIGATQDLIGECALSALSHVLAKAGLKYIEVPVDSQGPPTGIGGAATVTRAVLVPISPGGVPGVVHFTVIKENVPPLLSVGLLEHLGATLDLVSNEVHFQSINVVQPMQKEASGHRTIPLVEWDGSCFPVPKEARERFGLSEDSFMLTSKSKLSSAYAKQSEAPGDLHSVHVAFGCRKPHDMKLDSSQSRKLSLCQPFVESRLDRVQPSSSGELIRPEREHPVALSAAFGPMSRSLAEQRWRALVNRLFFMMETTRMMYVRLVMAEKGQKSVKSDRRTYIESANQAPGKCLHAGPRINRGNQYASWQVCKVCNARINYASRGRSKAKPKAKASGAAVVTSTTSARTQGPIFEPNPRKNTPLEAPPTATSSSSTTSPEVATALQMMAAGFQQLNSTMAELMKGQSQMIMMMANAAPSKPFDQMTFDETSKMAAQATTEHFAMNVDEEDDENGSWSPVAPQVATLDDRGPLGLVLWHELRDGNGQVQARGPGEPRWEDSGECHQARYWVIDEKMAHLFYMHDNSIGVYGMNAKGEESPCGPFWHFSAELLEEHELGEAAVAVHNDGEEALRRLAGLARGRSRELQQNHIDILEVFHAGAFSAMAQQNGLKVLECPTRYSKEKGWSGLESKERRQLRQALRDYRPRLVAMRLESVEDYSPGKPRPSEVSRIKESVQGALALEIAEAQLDHNSYFLLEAPRTSELWKSDRMSRLLALPDLAVIPGEFGTQLITNDLGISQNLMSTARGKLSSEELPKRGKPCASHETSAAPAPHKTNKVFRKAETMAGVLLRRGDFSHQACRRLLKSIPWKELPLGKSGTSPLARERRCTVTLGQFTHGGVGGITRATELIPEATRFFNRYLTLQGATGPRSSLTIGINSCLSYRRDVHNVGMNSTIALGQFSGGQVWVEDPEGSDWREISPDRWMRGSLGGTGVQSAGIRGHGLPPTSPRPRPPGFLHSKNYNFVEAGEDTDGEHDNEGETTTETQGEHRPRLRVSEEQKKLIRKLHINTGHPPMERFLRTMRAAGALPHVLEYIRDHFKCDDCEIKVRADSRRRAQCPRLYTFNRVLSVDIMYLRFQERQVPIMNMVCTGTNYHVAVRVPGSNGTPSSSSTWKTFLETWVRYIGAPSLVISDGGNEFKGAFERGLEQLGCLQHVCAAESPWQNAKSERHGGWLKRRLTQEVESGRCIFDSLDELDEFLAQITAAKNRWWNQGGHSPVQLVFGELPRVSAELLSDGPGGLQPLADSLHDSAGGDEVGAEFRRRMAIRDRARQLAMENDSKEAIQKAIKTTTSPTRRWNIGQWVYVFRRAKPGDSLHPTSRWVGPGLVIMNSQGIVWVAMRTRLWRCTSEQLRPAFPSEVLGSHLSSDPELAELLRKVTSNTRAGAVDVAREGPPPGSGDEQAPVQQIVPDGLPVDEPQATQRAEPALPPGEMPGAPESFLPVPPGLVGPQGAPLPEMDPHLHGGVHSTATSRRSSVEEPAQEPEVPAPLDPIAEESSPGDTAERQEPPRKAPRTEEGTRAPGTPIHQLLRVIRSRRDQPESSRPAEASPREASRSPRREDPDHSLLTWFSFNTEGELNFLAKRNDEISLKDLNEAEAKMFDESDAIEWKAILNSKAVRVIHGAEADAARKKWGDRILSSRMVRRKKPLPEDNRWKAKSRWCVGGHTDPDTGTLTTYAPTPQGEGMMAFIQTSLNLKHSFAFTDVKNAFCQSDKIRREAGPLFAEPCEGLGLPSGSLIVLDVPVYGLDDAPACWRATVVSYLVKDLGYVRNLVEPCWLMKFEYEADGKARNVSQILLEVDDFIVTVLPSHEKQVEEELRQRFTFGKWEKGAAEYAGRRVRTFHDKVLIDQGKYIREQVRPVPLEKHRKQDRKAVLNETEFQLLRSAIYKVNWLAKESRPEMAGLASIMASRLSVATIDDVLTVNKCINHLHNTADRALTIWRFDPKEMAFVVVTDAGGISIREGEEDADGLPMDATQGAWAVIATEHLPVGRERVKGSILAWRSSKLKRKVFSSFGGEAQAMLQGVNEVDWLQVMIRDAAAHDVQLRNWRNSLSPHMLVLRGDCHLHERQQQCSVTDAKSLFDCILKEHPQGRQDRKAALELSIVVKDLQDTQSMVRWTPHQKNIVDGLTKSDPLKSNGAMEDFIRQGVLSLVDVSEELQNRASDARFRRRSHSASIARRAEEHKEAHVTLWAALIWGNCDTSPEVLGEYMSARDLRTAAELKRTAQGVTAATDGSRD</sequence>
<evidence type="ECO:0000256" key="2">
    <source>
        <dbReference type="SAM" id="MobiDB-lite"/>
    </source>
</evidence>
<proteinExistence type="predicted"/>
<feature type="region of interest" description="Disordered" evidence="2">
    <location>
        <begin position="1828"/>
        <end position="2007"/>
    </location>
</feature>
<dbReference type="GO" id="GO:0015074">
    <property type="term" value="P:DNA integration"/>
    <property type="evidence" value="ECO:0007669"/>
    <property type="project" value="InterPro"/>
</dbReference>
<dbReference type="Gene3D" id="3.30.420.10">
    <property type="entry name" value="Ribonuclease H-like superfamily/Ribonuclease H"/>
    <property type="match status" value="1"/>
</dbReference>
<keyword evidence="1" id="KW-0479">Metal-binding</keyword>
<feature type="compositionally biased region" description="Basic and acidic residues" evidence="2">
    <location>
        <begin position="1992"/>
        <end position="2007"/>
    </location>
</feature>
<feature type="compositionally biased region" description="Low complexity" evidence="2">
    <location>
        <begin position="778"/>
        <end position="791"/>
    </location>
</feature>
<feature type="region of interest" description="Disordered" evidence="2">
    <location>
        <begin position="1193"/>
        <end position="1216"/>
    </location>
</feature>
<keyword evidence="6" id="KW-1185">Reference proteome</keyword>
<evidence type="ECO:0000256" key="1">
    <source>
        <dbReference type="PROSITE-ProRule" id="PRU00047"/>
    </source>
</evidence>
<dbReference type="PROSITE" id="PS50158">
    <property type="entry name" value="ZF_CCHC"/>
    <property type="match status" value="1"/>
</dbReference>
<dbReference type="InterPro" id="IPR036397">
    <property type="entry name" value="RNaseH_sf"/>
</dbReference>
<dbReference type="SUPFAM" id="SSF53098">
    <property type="entry name" value="Ribonuclease H-like"/>
    <property type="match status" value="1"/>
</dbReference>
<feature type="compositionally biased region" description="Basic and acidic residues" evidence="2">
    <location>
        <begin position="1945"/>
        <end position="1962"/>
    </location>
</feature>
<dbReference type="PANTHER" id="PTHR37984">
    <property type="entry name" value="PROTEIN CBG26694"/>
    <property type="match status" value="1"/>
</dbReference>
<dbReference type="SMART" id="SM00343">
    <property type="entry name" value="ZnF_C2HC"/>
    <property type="match status" value="1"/>
</dbReference>
<protein>
    <recommendedName>
        <fullName evidence="7">Copia protein</fullName>
    </recommendedName>
</protein>
<accession>A0A1Q9BY90</accession>
<reference evidence="5 6" key="1">
    <citation type="submission" date="2016-02" db="EMBL/GenBank/DDBJ databases">
        <title>Genome analysis of coral dinoflagellate symbionts highlights evolutionary adaptations to a symbiotic lifestyle.</title>
        <authorList>
            <person name="Aranda M."/>
            <person name="Li Y."/>
            <person name="Liew Y.J."/>
            <person name="Baumgarten S."/>
            <person name="Simakov O."/>
            <person name="Wilson M."/>
            <person name="Piel J."/>
            <person name="Ashoor H."/>
            <person name="Bougouffa S."/>
            <person name="Bajic V.B."/>
            <person name="Ryu T."/>
            <person name="Ravasi T."/>
            <person name="Bayer T."/>
            <person name="Micklem G."/>
            <person name="Kim H."/>
            <person name="Bhak J."/>
            <person name="Lajeunesse T.C."/>
            <person name="Voolstra C.R."/>
        </authorList>
    </citation>
    <scope>NUCLEOTIDE SEQUENCE [LARGE SCALE GENOMIC DNA]</scope>
    <source>
        <strain evidence="5 6">CCMP2467</strain>
    </source>
</reference>
<evidence type="ECO:0000313" key="5">
    <source>
        <dbReference type="EMBL" id="OLP75652.1"/>
    </source>
</evidence>
<feature type="compositionally biased region" description="Low complexity" evidence="2">
    <location>
        <begin position="807"/>
        <end position="822"/>
    </location>
</feature>
<evidence type="ECO:0000313" key="6">
    <source>
        <dbReference type="Proteomes" id="UP000186817"/>
    </source>
</evidence>
<dbReference type="PANTHER" id="PTHR37984:SF5">
    <property type="entry name" value="PROTEIN NYNRIN-LIKE"/>
    <property type="match status" value="1"/>
</dbReference>
<feature type="domain" description="CCHC-type" evidence="3">
    <location>
        <begin position="364"/>
        <end position="379"/>
    </location>
</feature>
<evidence type="ECO:0000259" key="4">
    <source>
        <dbReference type="PROSITE" id="PS50994"/>
    </source>
</evidence>
<dbReference type="SUPFAM" id="SSF57756">
    <property type="entry name" value="Retrovirus zinc finger-like domains"/>
    <property type="match status" value="1"/>
</dbReference>
<keyword evidence="1" id="KW-0863">Zinc-finger</keyword>
<feature type="domain" description="Integrase catalytic" evidence="4">
    <location>
        <begin position="1499"/>
        <end position="1669"/>
    </location>
</feature>
<feature type="compositionally biased region" description="Basic and acidic residues" evidence="2">
    <location>
        <begin position="325"/>
        <end position="339"/>
    </location>
</feature>
<comment type="caution">
    <text evidence="5">The sequence shown here is derived from an EMBL/GenBank/DDBJ whole genome shotgun (WGS) entry which is preliminary data.</text>
</comment>
<dbReference type="GO" id="GO:0008270">
    <property type="term" value="F:zinc ion binding"/>
    <property type="evidence" value="ECO:0007669"/>
    <property type="project" value="UniProtKB-KW"/>
</dbReference>
<feature type="region of interest" description="Disordered" evidence="2">
    <location>
        <begin position="1378"/>
        <end position="1438"/>
    </location>
</feature>
<feature type="region of interest" description="Disordered" evidence="2">
    <location>
        <begin position="769"/>
        <end position="822"/>
    </location>
</feature>
<dbReference type="GO" id="GO:0003676">
    <property type="term" value="F:nucleic acid binding"/>
    <property type="evidence" value="ECO:0007669"/>
    <property type="project" value="InterPro"/>
</dbReference>
<dbReference type="Pfam" id="PF00098">
    <property type="entry name" value="zf-CCHC"/>
    <property type="match status" value="1"/>
</dbReference>